<evidence type="ECO:0000256" key="1">
    <source>
        <dbReference type="SAM" id="MobiDB-lite"/>
    </source>
</evidence>
<reference evidence="2" key="1">
    <citation type="submission" date="2015-12" db="EMBL/GenBank/DDBJ databases">
        <title>Gene expression during late stages of embryo sac development: a critical building block for successful pollen-pistil interactions.</title>
        <authorList>
            <person name="Liu Y."/>
            <person name="Joly V."/>
            <person name="Sabar M."/>
            <person name="Matton D.P."/>
        </authorList>
    </citation>
    <scope>NUCLEOTIDE SEQUENCE</scope>
</reference>
<sequence>KKPSDVSFGVNTRRQTESSDGRVQQYSVHCALCLLPQRPCRTAGAVRVFVLEAVRSRHVARQGQWDRSIHPSTFPLPEWFETSGKNSHKVSRNTLKKKGRRLVLVWVSFSLFACHRSIEFKILS</sequence>
<organism evidence="2">
    <name type="scientific">Solanum chacoense</name>
    <name type="common">Chaco potato</name>
    <dbReference type="NCBI Taxonomy" id="4108"/>
    <lineage>
        <taxon>Eukaryota</taxon>
        <taxon>Viridiplantae</taxon>
        <taxon>Streptophyta</taxon>
        <taxon>Embryophyta</taxon>
        <taxon>Tracheophyta</taxon>
        <taxon>Spermatophyta</taxon>
        <taxon>Magnoliopsida</taxon>
        <taxon>eudicotyledons</taxon>
        <taxon>Gunneridae</taxon>
        <taxon>Pentapetalae</taxon>
        <taxon>asterids</taxon>
        <taxon>lamiids</taxon>
        <taxon>Solanales</taxon>
        <taxon>Solanaceae</taxon>
        <taxon>Solanoideae</taxon>
        <taxon>Solaneae</taxon>
        <taxon>Solanum</taxon>
    </lineage>
</organism>
<feature type="region of interest" description="Disordered" evidence="1">
    <location>
        <begin position="1"/>
        <end position="21"/>
    </location>
</feature>
<proteinExistence type="predicted"/>
<evidence type="ECO:0000313" key="2">
    <source>
        <dbReference type="EMBL" id="JAP32641.1"/>
    </source>
</evidence>
<dbReference type="AlphaFoldDB" id="A0A0V0IJH5"/>
<accession>A0A0V0IJH5</accession>
<protein>
    <submittedName>
        <fullName evidence="2">Putative ovule protein</fullName>
    </submittedName>
</protein>
<feature type="non-terminal residue" evidence="2">
    <location>
        <position position="1"/>
    </location>
</feature>
<name>A0A0V0IJH5_SOLCH</name>
<dbReference type="EMBL" id="GEDG01005824">
    <property type="protein sequence ID" value="JAP32641.1"/>
    <property type="molecule type" value="Transcribed_RNA"/>
</dbReference>